<evidence type="ECO:0000256" key="1">
    <source>
        <dbReference type="SAM" id="Phobius"/>
    </source>
</evidence>
<keyword evidence="1" id="KW-0812">Transmembrane</keyword>
<dbReference type="PANTHER" id="PTHR23019:SF2">
    <property type="entry name" value="NUCLEAR PORE MEMBRANE GLYCOPROTEIN 210"/>
    <property type="match status" value="1"/>
</dbReference>
<dbReference type="Pfam" id="PF22957">
    <property type="entry name" value="NUP210_Ig"/>
    <property type="match status" value="1"/>
</dbReference>
<dbReference type="InterPro" id="IPR056897">
    <property type="entry name" value="Ig_NUP210_4th"/>
</dbReference>
<feature type="transmembrane region" description="Helical" evidence="1">
    <location>
        <begin position="1708"/>
        <end position="1729"/>
    </location>
</feature>
<evidence type="ECO:0000259" key="2">
    <source>
        <dbReference type="SMART" id="SM00635"/>
    </source>
</evidence>
<comment type="caution">
    <text evidence="3">The sequence shown here is derived from an EMBL/GenBank/DDBJ whole genome shotgun (WGS) entry which is preliminary data.</text>
</comment>
<dbReference type="InterPro" id="IPR056899">
    <property type="entry name" value="Ig_NUP210_9th"/>
</dbReference>
<keyword evidence="1" id="KW-0472">Membrane</keyword>
<proteinExistence type="predicted"/>
<dbReference type="PANTHER" id="PTHR23019">
    <property type="entry name" value="NUCLEAR PORE MEMBRANE GLYCOPROTEIN GP210-RELATED"/>
    <property type="match status" value="1"/>
</dbReference>
<dbReference type="InterPro" id="IPR055097">
    <property type="entry name" value="Ig_NUP210_2nd"/>
</dbReference>
<dbReference type="Pfam" id="PF26183">
    <property type="entry name" value="Ig_NUP210_14th"/>
    <property type="match status" value="1"/>
</dbReference>
<evidence type="ECO:0000313" key="4">
    <source>
        <dbReference type="Proteomes" id="UP000538817"/>
    </source>
</evidence>
<feature type="non-terminal residue" evidence="3">
    <location>
        <position position="1"/>
    </location>
</feature>
<dbReference type="InterPro" id="IPR057586">
    <property type="entry name" value="Ig_NUP210_16th"/>
</dbReference>
<dbReference type="InterPro" id="IPR055099">
    <property type="entry name" value="Ig_NUP210_7th"/>
</dbReference>
<dbReference type="Pfam" id="PF26181">
    <property type="entry name" value="Ig_NUP210_13th"/>
    <property type="match status" value="1"/>
</dbReference>
<dbReference type="Pfam" id="PF26182">
    <property type="entry name" value="Ig_NUP210_5th"/>
    <property type="match status" value="1"/>
</dbReference>
<dbReference type="EMBL" id="VZSG01000150">
    <property type="protein sequence ID" value="NWX85252.1"/>
    <property type="molecule type" value="Genomic_DNA"/>
</dbReference>
<dbReference type="SMART" id="SM00635">
    <property type="entry name" value="BID_2"/>
    <property type="match status" value="2"/>
</dbReference>
<dbReference type="InterPro" id="IPR056898">
    <property type="entry name" value="Ig_NUP210_6th"/>
</dbReference>
<dbReference type="Pfam" id="PF02368">
    <property type="entry name" value="Big_2"/>
    <property type="match status" value="1"/>
</dbReference>
<dbReference type="InterPro" id="IPR055098">
    <property type="entry name" value="Ig_NUP210_3rd"/>
</dbReference>
<dbReference type="Pfam" id="PF26184">
    <property type="entry name" value="Ig_NUP210_8th"/>
    <property type="match status" value="1"/>
</dbReference>
<protein>
    <submittedName>
        <fullName evidence="3">PO210 protein</fullName>
    </submittedName>
</protein>
<evidence type="ECO:0000313" key="3">
    <source>
        <dbReference type="EMBL" id="NWX85252.1"/>
    </source>
</evidence>
<sequence>ATGQVLRCDAIVDIIHAIQIVSTTRELYLEDSPLKLKIQALDSEGNTFSTLAGLVFDWTIVKDTEADGFSDSHNALRILKFLESTYIPPSYISEMEKVAKQGDTILVSGMKTGSSKLKARIQESVYKNVHPAEVRLLILENILLNPAYDIYLLVGTSIQYRVQKIRQGKITELMMPSDQYELQLQNNVVDPEGDPSRPVASLDQATSIVTAVQQGQANLVLGHKSIRMQGVSRLPNSTIYVVNPGYLGFTVHPGDRWVLETGRTYEITIEVYDKSSNKVYLSDNIRIDAKLSKEYFEVLKSSLNGSYHYVKAIKKGQTIIDAALTSVVDQDGGVHTLPVPVRNQQDVEIYVPIILSPSILTFPWQPRAGTYQYTIQAHGGSGNFSWSYSNQAVATVTVKGVMTTGSDIGVSVIQAIDVQNPLHYGEMKVYVTEPSGMEFLPCQVEARVGQILELPLRINGLTNVETGETVPLSDCSHFDLLVEVENRGVFTPLQGGRLKPTANFCSGVRMKAETQGYTTLVVSYTHGHVHLSASITIAAYLPLKTIDPPSVALVTLGSSKDMLFEGGPRPWVQEPSKFFRNITAEDTQSIGLSLFGFPTSRNNMQHWVRASCKSLGEQVIALTVGNNPTITNPFPAVEPAVVKFICAVPSRLTLTPVYSSPQIDLSCPLLQQNKQVVPVSNYRNPVLVLAAYDQQGSKFDNFSSLNVIWESTKMSLANIESDMLMELTLKEDASGQKKMHGLQTVLVHHVSGTTAISATATGYQQSHLKAAKVKVPYEPLLPVSATIELILVEDVKVSPTEVSVYNHPEIQAELFIREGSGYFFINASVANVVRVTHEETQGIALVHPLLPGSVTVMIHDLCLAFPAPAKAEVYVSDIQELYIRVVDKVEIGKTVKAYVRVVDDAKKPFLAKYFAVMDLKLRAASQIVSLVPLAEALDDHTAAFLVHGMAIGQTSLMATVADRRGQRINSAPQQIEVFPPFRLLPRKVTLIIGAMIQITSEGGPQPQSNIIFSISDEKIASVNSTGLIRGLAIGNGTVTGVVQAVDAETGKLIVVSQDKVEVEVVQLTAVRIRAPITRMKTGTQMPVYVMGITSSQTPFSFGNAIPGLTFHWSVTKRDTLDIKTRHNEASFQLPAKYNFAMDVYGRVKGRTGLKVVVKVLDPTADQFYNMARELSDEIQIQVFEKLHLVNPEVEAEQILMSPNSFIKLQTNRDRVASLSYRVLDGPDKVPVVQIDERGFLNSGSLVGSSTIEVISQESFGINQTIIAAVKVVYPISYLRISMSPILHTLNKEALLALPLGVTLTFTVHFHDNSGDTFHSHNSVLNFATNRDDFVQIGKGVTNNTFVIRTVNVGLTLLKVWDAEQSGIADYVALPVQHAIFPELADVVVGDVLCLSTSLTNQEGPPGVWSSSLSSVLQIDSKSGAAVAKGSGVVTVYYEIPGLLKTYREILINVPQRTTAIHVSGAQTSLQGVAASKVIVSIGERSKNLKGECLTAQIEAIAELQPESVISCHLNFDNDVFDFPARDIFIAEPGFDAISGHYTCSITMHRLTDRQLKHLSTRKTALRVTASVQGSHFSGEQISAEVPFNPGFYADQTEMLLSNHYTSSDVKIFGATEILDTLEVKCSSPMVKAFKKEKSYGLPSYVVYTVSLSDPRVSSQGSLSTALTISSSITDQSITIPVTVIYLADRTSAQERYGSGLFQHVPDSYLVMFFTLFAVLGGTALMIIAYHAAFSTKEEQTYPAFTPRTTPQHSHNS</sequence>
<dbReference type="InterPro" id="IPR058779">
    <property type="entry name" value="Ig_NUP210_13th"/>
</dbReference>
<dbReference type="Pfam" id="PF22959">
    <property type="entry name" value="Ig_NUP210_15th"/>
    <property type="match status" value="1"/>
</dbReference>
<keyword evidence="4" id="KW-1185">Reference proteome</keyword>
<reference evidence="3 4" key="1">
    <citation type="submission" date="2019-09" db="EMBL/GenBank/DDBJ databases">
        <title>Bird 10,000 Genomes (B10K) Project - Family phase.</title>
        <authorList>
            <person name="Zhang G."/>
        </authorList>
    </citation>
    <scope>NUCLEOTIDE SEQUENCE [LARGE SCALE GENOMIC DNA]</scope>
    <source>
        <strain evidence="3">B10K-MSB-04</strain>
    </source>
</reference>
<dbReference type="Pfam" id="PF24991">
    <property type="entry name" value="Ig_NUP210_4th"/>
    <property type="match status" value="1"/>
</dbReference>
<keyword evidence="1" id="KW-1133">Transmembrane helix</keyword>
<feature type="domain" description="BIG2" evidence="2">
    <location>
        <begin position="349"/>
        <end position="426"/>
    </location>
</feature>
<organism evidence="3 4">
    <name type="scientific">Nothoprocta pentlandii</name>
    <dbReference type="NCBI Taxonomy" id="2585814"/>
    <lineage>
        <taxon>Eukaryota</taxon>
        <taxon>Metazoa</taxon>
        <taxon>Chordata</taxon>
        <taxon>Craniata</taxon>
        <taxon>Vertebrata</taxon>
        <taxon>Euteleostomi</taxon>
        <taxon>Archelosauria</taxon>
        <taxon>Archosauria</taxon>
        <taxon>Dinosauria</taxon>
        <taxon>Saurischia</taxon>
        <taxon>Theropoda</taxon>
        <taxon>Coelurosauria</taxon>
        <taxon>Aves</taxon>
        <taxon>Palaeognathae</taxon>
        <taxon>Tinamiformes</taxon>
        <taxon>Tinamidae</taxon>
        <taxon>Nothoprocta</taxon>
    </lineage>
</organism>
<name>A0A7K6ZMT4_9AVES</name>
<dbReference type="Pfam" id="PF22963">
    <property type="entry name" value="Ig_NUP210_3rd"/>
    <property type="match status" value="1"/>
</dbReference>
<dbReference type="Pfam" id="PF22969">
    <property type="entry name" value="Ig_NUP210_2nd"/>
    <property type="match status" value="1"/>
</dbReference>
<dbReference type="Pfam" id="PF25354">
    <property type="entry name" value="Ig_NUP210_16th"/>
    <property type="match status" value="1"/>
</dbReference>
<dbReference type="Proteomes" id="UP000538817">
    <property type="component" value="Unassembled WGS sequence"/>
</dbReference>
<dbReference type="InterPro" id="IPR008964">
    <property type="entry name" value="Invasin/intimin_cell_adhesion"/>
</dbReference>
<dbReference type="InterPro" id="IPR055094">
    <property type="entry name" value="NUP210_Ig15"/>
</dbReference>
<dbReference type="SUPFAM" id="SSF49373">
    <property type="entry name" value="Invasin/intimin cell-adhesion fragments"/>
    <property type="match status" value="2"/>
</dbReference>
<dbReference type="InterPro" id="IPR003343">
    <property type="entry name" value="Big_2"/>
</dbReference>
<accession>A0A7K6ZMT4</accession>
<gene>
    <name evidence="3" type="primary">Nup210</name>
    <name evidence="3" type="ORF">NOTPEN_R07092</name>
</gene>
<dbReference type="Pfam" id="PF22962">
    <property type="entry name" value="Ig_NUP210_7th"/>
    <property type="match status" value="1"/>
</dbReference>
<dbReference type="InterPro" id="IPR055095">
    <property type="entry name" value="NUP210_Ig_C"/>
</dbReference>
<dbReference type="GO" id="GO:0005643">
    <property type="term" value="C:nuclear pore"/>
    <property type="evidence" value="ECO:0007669"/>
    <property type="project" value="TreeGrafter"/>
</dbReference>
<feature type="non-terminal residue" evidence="3">
    <location>
        <position position="1756"/>
    </location>
</feature>
<dbReference type="InterPro" id="IPR045197">
    <property type="entry name" value="NUP210-like"/>
</dbReference>
<dbReference type="Pfam" id="PF24902">
    <property type="entry name" value="Ig_NUP210_9th"/>
    <property type="match status" value="1"/>
</dbReference>
<dbReference type="Pfam" id="PF24935">
    <property type="entry name" value="Ig_NUP210_6th"/>
    <property type="match status" value="1"/>
</dbReference>
<feature type="domain" description="BIG2" evidence="2">
    <location>
        <begin position="977"/>
        <end position="1052"/>
    </location>
</feature>